<dbReference type="Proteomes" id="UP000682802">
    <property type="component" value="Chromosome 2"/>
</dbReference>
<protein>
    <recommendedName>
        <fullName evidence="3">Erythromycin esterase family protein</fullName>
    </recommendedName>
</protein>
<sequence length="359" mass="42899">MKSSIKLLLIIFFWLIVHFSYGQEKSINSFKLSGEVHFTKGSQKALLQNFKNQIKKNGKTNLVLEMGFANSFLYTKYLIDGNELPLKRIYGYYAFEGFRSFIKELKVLYDSLPENEKFVIIGVDYEIRYPFIHVISDIFKTIEIIPNELDEITQKFIDADRVFGSPNTKPPLSEYNYYNEMYENFTKYETLYKENLSENDFNLLRLLSLKTIRNKSVTNRNNDQEWVANFDEIIEYYNIRDFSNFYGQVGARHLSNTPFTKMIESRSKKYQFDEYLYYNGKRIYNKGDQKNINYGVIQFCSWEFKFRPMITRKNQLKFIKNEYFSKFESITKYNEILNINDQTVIINSQAESYYPLQIN</sequence>
<dbReference type="SUPFAM" id="SSF159501">
    <property type="entry name" value="EreA/ChaN-like"/>
    <property type="match status" value="1"/>
</dbReference>
<evidence type="ECO:0008006" key="3">
    <source>
        <dbReference type="Google" id="ProtNLM"/>
    </source>
</evidence>
<keyword evidence="2" id="KW-1185">Reference proteome</keyword>
<reference evidence="1 2" key="1">
    <citation type="submission" date="2021-05" db="EMBL/GenBank/DDBJ databases">
        <title>Comparative genomic studies on the polysaccharide-degrading batcterial strains of the Flammeovirga genus.</title>
        <authorList>
            <person name="Zewei F."/>
            <person name="Zheng Z."/>
            <person name="Yu L."/>
            <person name="Ruyue G."/>
            <person name="Yanhong M."/>
            <person name="Yuanyuan C."/>
            <person name="Jingyan G."/>
            <person name="Wenjun H."/>
        </authorList>
    </citation>
    <scope>NUCLEOTIDE SEQUENCE [LARGE SCALE GENOMIC DNA]</scope>
    <source>
        <strain evidence="1 2">YS10</strain>
    </source>
</reference>
<proteinExistence type="predicted"/>
<accession>A0ABX8H3F5</accession>
<evidence type="ECO:0000313" key="2">
    <source>
        <dbReference type="Proteomes" id="UP000682802"/>
    </source>
</evidence>
<gene>
    <name evidence="1" type="ORF">KM029_19795</name>
</gene>
<evidence type="ECO:0000313" key="1">
    <source>
        <dbReference type="EMBL" id="QWG09927.1"/>
    </source>
</evidence>
<name>A0ABX8H3F5_9BACT</name>
<organism evidence="1 2">
    <name type="scientific">Flammeovirga kamogawensis</name>
    <dbReference type="NCBI Taxonomy" id="373891"/>
    <lineage>
        <taxon>Bacteria</taxon>
        <taxon>Pseudomonadati</taxon>
        <taxon>Bacteroidota</taxon>
        <taxon>Cytophagia</taxon>
        <taxon>Cytophagales</taxon>
        <taxon>Flammeovirgaceae</taxon>
        <taxon>Flammeovirga</taxon>
    </lineage>
</organism>
<dbReference type="RefSeq" id="WP_144076585.1">
    <property type="nucleotide sequence ID" value="NZ_CP076129.1"/>
</dbReference>
<dbReference type="EMBL" id="CP076129">
    <property type="protein sequence ID" value="QWG09927.1"/>
    <property type="molecule type" value="Genomic_DNA"/>
</dbReference>